<keyword evidence="2" id="KW-1185">Reference proteome</keyword>
<gene>
    <name evidence="1" type="ORF">VTK73DRAFT_2122</name>
</gene>
<name>A0ABR3VSK9_9PEZI</name>
<comment type="caution">
    <text evidence="1">The sequence shown here is derived from an EMBL/GenBank/DDBJ whole genome shotgun (WGS) entry which is preliminary data.</text>
</comment>
<reference evidence="1 2" key="1">
    <citation type="journal article" date="2024" name="Commun. Biol.">
        <title>Comparative genomic analysis of thermophilic fungi reveals convergent evolutionary adaptations and gene losses.</title>
        <authorList>
            <person name="Steindorff A.S."/>
            <person name="Aguilar-Pontes M.V."/>
            <person name="Robinson A.J."/>
            <person name="Andreopoulos B."/>
            <person name="LaButti K."/>
            <person name="Kuo A."/>
            <person name="Mondo S."/>
            <person name="Riley R."/>
            <person name="Otillar R."/>
            <person name="Haridas S."/>
            <person name="Lipzen A."/>
            <person name="Grimwood J."/>
            <person name="Schmutz J."/>
            <person name="Clum A."/>
            <person name="Reid I.D."/>
            <person name="Moisan M.C."/>
            <person name="Butler G."/>
            <person name="Nguyen T.T.M."/>
            <person name="Dewar K."/>
            <person name="Conant G."/>
            <person name="Drula E."/>
            <person name="Henrissat B."/>
            <person name="Hansel C."/>
            <person name="Singer S."/>
            <person name="Hutchinson M.I."/>
            <person name="de Vries R.P."/>
            <person name="Natvig D.O."/>
            <person name="Powell A.J."/>
            <person name="Tsang A."/>
            <person name="Grigoriev I.V."/>
        </authorList>
    </citation>
    <scope>NUCLEOTIDE SEQUENCE [LARGE SCALE GENOMIC DNA]</scope>
    <source>
        <strain evidence="1 2">ATCC 24622</strain>
    </source>
</reference>
<evidence type="ECO:0000313" key="2">
    <source>
        <dbReference type="Proteomes" id="UP001586593"/>
    </source>
</evidence>
<organism evidence="1 2">
    <name type="scientific">Phialemonium thermophilum</name>
    <dbReference type="NCBI Taxonomy" id="223376"/>
    <lineage>
        <taxon>Eukaryota</taxon>
        <taxon>Fungi</taxon>
        <taxon>Dikarya</taxon>
        <taxon>Ascomycota</taxon>
        <taxon>Pezizomycotina</taxon>
        <taxon>Sordariomycetes</taxon>
        <taxon>Sordariomycetidae</taxon>
        <taxon>Cephalothecales</taxon>
        <taxon>Cephalothecaceae</taxon>
        <taxon>Phialemonium</taxon>
    </lineage>
</organism>
<sequence length="66" mass="7245">MFGWKDDALQRAMDADCYVNCPTLKTQSMDAMNSCKLDSIVDENVDGWLDKIPGDPAMELGGSESN</sequence>
<dbReference type="PANTHER" id="PTHR43662">
    <property type="match status" value="1"/>
</dbReference>
<evidence type="ECO:0000313" key="1">
    <source>
        <dbReference type="EMBL" id="KAL1844641.1"/>
    </source>
</evidence>
<dbReference type="PANTHER" id="PTHR43662:SF13">
    <property type="entry name" value="DUF1996 DOMAIN-CONTAINING PROTEIN"/>
    <property type="match status" value="1"/>
</dbReference>
<protein>
    <submittedName>
        <fullName evidence="1">Uncharacterized protein</fullName>
    </submittedName>
</protein>
<dbReference type="EMBL" id="JAZHXJ010001569">
    <property type="protein sequence ID" value="KAL1844641.1"/>
    <property type="molecule type" value="Genomic_DNA"/>
</dbReference>
<proteinExistence type="predicted"/>
<accession>A0ABR3VSK9</accession>
<dbReference type="Proteomes" id="UP001586593">
    <property type="component" value="Unassembled WGS sequence"/>
</dbReference>